<dbReference type="EMBL" id="JBFOLK010000006">
    <property type="protein sequence ID" value="KAL2505553.1"/>
    <property type="molecule type" value="Genomic_DNA"/>
</dbReference>
<reference evidence="2" key="1">
    <citation type="submission" date="2024-07" db="EMBL/GenBank/DDBJ databases">
        <title>Two chromosome-level genome assemblies of Korean endemic species Abeliophyllum distichum and Forsythia ovata (Oleaceae).</title>
        <authorList>
            <person name="Jang H."/>
        </authorList>
    </citation>
    <scope>NUCLEOTIDE SEQUENCE [LARGE SCALE GENOMIC DNA]</scope>
</reference>
<gene>
    <name evidence="1" type="ORF">Adt_21174</name>
</gene>
<sequence length="181" mass="20403">MKTSPSRPIYIDSFIPCRSSSNFALFDLPSDDSNSPFNTLLKTALLAMNVLGVLFQSINQLTPEKSTPSGIFTSSGRHISYINSSNFNIFGYKIENRKPLPSLLPFWFDDQLSGLSRSMFKAPRKVPHLTRFEFFFLVCSQFYLCDGVDCCGNSGWVMIGLIIECGNDFDYSNSWILGLFL</sequence>
<dbReference type="Proteomes" id="UP001604336">
    <property type="component" value="Unassembled WGS sequence"/>
</dbReference>
<organism evidence="1 2">
    <name type="scientific">Abeliophyllum distichum</name>
    <dbReference type="NCBI Taxonomy" id="126358"/>
    <lineage>
        <taxon>Eukaryota</taxon>
        <taxon>Viridiplantae</taxon>
        <taxon>Streptophyta</taxon>
        <taxon>Embryophyta</taxon>
        <taxon>Tracheophyta</taxon>
        <taxon>Spermatophyta</taxon>
        <taxon>Magnoliopsida</taxon>
        <taxon>eudicotyledons</taxon>
        <taxon>Gunneridae</taxon>
        <taxon>Pentapetalae</taxon>
        <taxon>asterids</taxon>
        <taxon>lamiids</taxon>
        <taxon>Lamiales</taxon>
        <taxon>Oleaceae</taxon>
        <taxon>Forsythieae</taxon>
        <taxon>Abeliophyllum</taxon>
    </lineage>
</organism>
<accession>A0ABD1SYS4</accession>
<protein>
    <submittedName>
        <fullName evidence="1">Protein FIZZY-RELATED 1</fullName>
    </submittedName>
</protein>
<proteinExistence type="predicted"/>
<evidence type="ECO:0000313" key="1">
    <source>
        <dbReference type="EMBL" id="KAL2505553.1"/>
    </source>
</evidence>
<evidence type="ECO:0000313" key="2">
    <source>
        <dbReference type="Proteomes" id="UP001604336"/>
    </source>
</evidence>
<comment type="caution">
    <text evidence="1">The sequence shown here is derived from an EMBL/GenBank/DDBJ whole genome shotgun (WGS) entry which is preliminary data.</text>
</comment>
<keyword evidence="2" id="KW-1185">Reference proteome</keyword>
<dbReference type="AlphaFoldDB" id="A0ABD1SYS4"/>
<name>A0ABD1SYS4_9LAMI</name>